<sequence length="121" mass="14128">MVAKKLRSAVDKVWYIYAIYKHIPIKELLGDYDAIHVRCGDILKTRMDRFGVSMTLHPHTHPEFILRRIEKWVPSGRTLYIAQMRGHGDFFHLFQSGKSFSGMFRFCSQSTLEMKTCVQCA</sequence>
<name>A0A540KDY7_MALBA</name>
<evidence type="ECO:0008006" key="3">
    <source>
        <dbReference type="Google" id="ProtNLM"/>
    </source>
</evidence>
<dbReference type="AlphaFoldDB" id="A0A540KDY7"/>
<comment type="caution">
    <text evidence="1">The sequence shown here is derived from an EMBL/GenBank/DDBJ whole genome shotgun (WGS) entry which is preliminary data.</text>
</comment>
<dbReference type="PANTHER" id="PTHR31469">
    <property type="entry name" value="OS07G0633600 PROTEIN"/>
    <property type="match status" value="1"/>
</dbReference>
<proteinExistence type="predicted"/>
<accession>A0A540KDY7</accession>
<dbReference type="EMBL" id="VIEB01001418">
    <property type="protein sequence ID" value="TQD72340.1"/>
    <property type="molecule type" value="Genomic_DNA"/>
</dbReference>
<dbReference type="Proteomes" id="UP000315295">
    <property type="component" value="Unassembled WGS sequence"/>
</dbReference>
<evidence type="ECO:0000313" key="2">
    <source>
        <dbReference type="Proteomes" id="UP000315295"/>
    </source>
</evidence>
<gene>
    <name evidence="1" type="ORF">C1H46_042127</name>
</gene>
<dbReference type="STRING" id="106549.A0A540KDY7"/>
<keyword evidence="2" id="KW-1185">Reference proteome</keyword>
<dbReference type="PANTHER" id="PTHR31469:SF8">
    <property type="entry name" value="OS07G0641000 PROTEIN"/>
    <property type="match status" value="1"/>
</dbReference>
<dbReference type="GO" id="GO:0005794">
    <property type="term" value="C:Golgi apparatus"/>
    <property type="evidence" value="ECO:0007669"/>
    <property type="project" value="TreeGrafter"/>
</dbReference>
<evidence type="ECO:0000313" key="1">
    <source>
        <dbReference type="EMBL" id="TQD72340.1"/>
    </source>
</evidence>
<organism evidence="1 2">
    <name type="scientific">Malus baccata</name>
    <name type="common">Siberian crab apple</name>
    <name type="synonym">Pyrus baccata</name>
    <dbReference type="NCBI Taxonomy" id="106549"/>
    <lineage>
        <taxon>Eukaryota</taxon>
        <taxon>Viridiplantae</taxon>
        <taxon>Streptophyta</taxon>
        <taxon>Embryophyta</taxon>
        <taxon>Tracheophyta</taxon>
        <taxon>Spermatophyta</taxon>
        <taxon>Magnoliopsida</taxon>
        <taxon>eudicotyledons</taxon>
        <taxon>Gunneridae</taxon>
        <taxon>Pentapetalae</taxon>
        <taxon>rosids</taxon>
        <taxon>fabids</taxon>
        <taxon>Rosales</taxon>
        <taxon>Rosaceae</taxon>
        <taxon>Amygdaloideae</taxon>
        <taxon>Maleae</taxon>
        <taxon>Malus</taxon>
    </lineage>
</organism>
<protein>
    <recommendedName>
        <fullName evidence="3">O-fucosyltransferase family protein</fullName>
    </recommendedName>
</protein>
<reference evidence="1 2" key="1">
    <citation type="journal article" date="2019" name="G3 (Bethesda)">
        <title>Sequencing of a Wild Apple (Malus baccata) Genome Unravels the Differences Between Cultivated and Wild Apple Species Regarding Disease Resistance and Cold Tolerance.</title>
        <authorList>
            <person name="Chen X."/>
        </authorList>
    </citation>
    <scope>NUCLEOTIDE SEQUENCE [LARGE SCALE GENOMIC DNA]</scope>
    <source>
        <strain evidence="2">cv. Shandingzi</strain>
        <tissue evidence="1">Leaves</tissue>
    </source>
</reference>